<keyword evidence="10" id="KW-1185">Reference proteome</keyword>
<evidence type="ECO:0000256" key="5">
    <source>
        <dbReference type="ARBA" id="ARBA00022898"/>
    </source>
</evidence>
<dbReference type="AlphaFoldDB" id="A0A133YGP1"/>
<dbReference type="PANTHER" id="PTHR43586">
    <property type="entry name" value="CYSTEINE DESULFURASE"/>
    <property type="match status" value="1"/>
</dbReference>
<evidence type="ECO:0000313" key="9">
    <source>
        <dbReference type="EMBL" id="KXB42348.1"/>
    </source>
</evidence>
<keyword evidence="5" id="KW-0663">Pyridoxal phosphate</keyword>
<dbReference type="Pfam" id="PF00266">
    <property type="entry name" value="Aminotran_5"/>
    <property type="match status" value="1"/>
</dbReference>
<dbReference type="InterPro" id="IPR015424">
    <property type="entry name" value="PyrdxlP-dep_Trfase"/>
</dbReference>
<dbReference type="Gene3D" id="3.40.640.10">
    <property type="entry name" value="Type I PLP-dependent aspartate aminotransferase-like (Major domain)"/>
    <property type="match status" value="1"/>
</dbReference>
<dbReference type="InterPro" id="IPR015422">
    <property type="entry name" value="PyrdxlP-dep_Trfase_small"/>
</dbReference>
<dbReference type="InterPro" id="IPR020578">
    <property type="entry name" value="Aminotrans_V_PyrdxlP_BS"/>
</dbReference>
<dbReference type="PATRIC" id="fig|1497955.3.peg.313"/>
<dbReference type="RefSeq" id="WP_066713074.1">
    <property type="nucleotide sequence ID" value="NZ_JARFNM010000001.1"/>
</dbReference>
<evidence type="ECO:0000256" key="2">
    <source>
        <dbReference type="ARBA" id="ARBA00010447"/>
    </source>
</evidence>
<dbReference type="GO" id="GO:0006534">
    <property type="term" value="P:cysteine metabolic process"/>
    <property type="evidence" value="ECO:0007669"/>
    <property type="project" value="InterPro"/>
</dbReference>
<comment type="catalytic activity">
    <reaction evidence="6">
        <text>(sulfur carrier)-H + L-cysteine = (sulfur carrier)-SH + L-alanine</text>
        <dbReference type="Rhea" id="RHEA:43892"/>
        <dbReference type="Rhea" id="RHEA-COMP:14737"/>
        <dbReference type="Rhea" id="RHEA-COMP:14739"/>
        <dbReference type="ChEBI" id="CHEBI:29917"/>
        <dbReference type="ChEBI" id="CHEBI:35235"/>
        <dbReference type="ChEBI" id="CHEBI:57972"/>
        <dbReference type="ChEBI" id="CHEBI:64428"/>
        <dbReference type="EC" id="2.8.1.7"/>
    </reaction>
</comment>
<dbReference type="GO" id="GO:0030170">
    <property type="term" value="F:pyridoxal phosphate binding"/>
    <property type="evidence" value="ECO:0007669"/>
    <property type="project" value="InterPro"/>
</dbReference>
<dbReference type="SUPFAM" id="SSF53383">
    <property type="entry name" value="PLP-dependent transferases"/>
    <property type="match status" value="1"/>
</dbReference>
<proteinExistence type="inferred from homology"/>
<feature type="domain" description="Aminotransferase class V" evidence="8">
    <location>
        <begin position="33"/>
        <end position="403"/>
    </location>
</feature>
<dbReference type="Proteomes" id="UP000070080">
    <property type="component" value="Unassembled WGS sequence"/>
</dbReference>
<protein>
    <recommendedName>
        <fullName evidence="3">cysteine desulfurase</fullName>
        <ecNumber evidence="3">2.8.1.7</ecNumber>
    </recommendedName>
</protein>
<keyword evidence="4" id="KW-0808">Transferase</keyword>
<dbReference type="EMBL" id="LSCV01000003">
    <property type="protein sequence ID" value="KXB42348.1"/>
    <property type="molecule type" value="Genomic_DNA"/>
</dbReference>
<evidence type="ECO:0000259" key="8">
    <source>
        <dbReference type="Pfam" id="PF00266"/>
    </source>
</evidence>
<dbReference type="PROSITE" id="PS00595">
    <property type="entry name" value="AA_TRANSFER_CLASS_5"/>
    <property type="match status" value="1"/>
</dbReference>
<evidence type="ECO:0000256" key="4">
    <source>
        <dbReference type="ARBA" id="ARBA00022679"/>
    </source>
</evidence>
<comment type="similarity">
    <text evidence="2">Belongs to the class-V pyridoxal-phosphate-dependent aminotransferase family. Csd subfamily.</text>
</comment>
<evidence type="ECO:0000256" key="1">
    <source>
        <dbReference type="ARBA" id="ARBA00001933"/>
    </source>
</evidence>
<accession>A0A133YGP1</accession>
<organism evidence="9 10">
    <name type="scientific">Amygdalobacter nucleatus</name>
    <dbReference type="NCBI Taxonomy" id="3029274"/>
    <lineage>
        <taxon>Bacteria</taxon>
        <taxon>Bacillati</taxon>
        <taxon>Bacillota</taxon>
        <taxon>Clostridia</taxon>
        <taxon>Eubacteriales</taxon>
        <taxon>Oscillospiraceae</taxon>
        <taxon>Amygdalobacter</taxon>
    </lineage>
</organism>
<comment type="cofactor">
    <cofactor evidence="1 7">
        <name>pyridoxal 5'-phosphate</name>
        <dbReference type="ChEBI" id="CHEBI:597326"/>
    </cofactor>
</comment>
<dbReference type="GO" id="GO:0031071">
    <property type="term" value="F:cysteine desulfurase activity"/>
    <property type="evidence" value="ECO:0007669"/>
    <property type="project" value="UniProtKB-EC"/>
</dbReference>
<name>A0A133YGP1_9FIRM</name>
<evidence type="ECO:0000313" key="10">
    <source>
        <dbReference type="Proteomes" id="UP000070080"/>
    </source>
</evidence>
<dbReference type="PANTHER" id="PTHR43586:SF8">
    <property type="entry name" value="CYSTEINE DESULFURASE 1, CHLOROPLASTIC"/>
    <property type="match status" value="1"/>
</dbReference>
<gene>
    <name evidence="9" type="ORF">HMPREF1872_00331</name>
</gene>
<dbReference type="Gene3D" id="3.90.1150.10">
    <property type="entry name" value="Aspartate Aminotransferase, domain 1"/>
    <property type="match status" value="1"/>
</dbReference>
<evidence type="ECO:0000256" key="7">
    <source>
        <dbReference type="RuleBase" id="RU004504"/>
    </source>
</evidence>
<dbReference type="EC" id="2.8.1.7" evidence="3"/>
<evidence type="ECO:0000256" key="3">
    <source>
        <dbReference type="ARBA" id="ARBA00012239"/>
    </source>
</evidence>
<dbReference type="InterPro" id="IPR000192">
    <property type="entry name" value="Aminotrans_V_dom"/>
</dbReference>
<dbReference type="OrthoDB" id="9804366at2"/>
<dbReference type="InterPro" id="IPR015421">
    <property type="entry name" value="PyrdxlP-dep_Trfase_major"/>
</dbReference>
<comment type="caution">
    <text evidence="9">The sequence shown here is derived from an EMBL/GenBank/DDBJ whole genome shotgun (WGS) entry which is preliminary data.</text>
</comment>
<dbReference type="CDD" id="cd06453">
    <property type="entry name" value="SufS_like"/>
    <property type="match status" value="1"/>
</dbReference>
<sequence length="418" mass="46234">MEDFLNQPELALWQSAKKEIPMLAKTLHGERYVYLNNAATSLKPKVVIDAIQDYYSNYGVSIYRGTDEFAHKADVAFENCRLHVARYLNAPRAENIVFTRGTTASINLVALSYFEKYVQADDEIIVSAMEHHANYLPWQQLCLRKHAKLILAPLNKDGLIDLAGLEKLLNAKVKLVAVAGVSNLMGAKQDIKAISDLVHTKSSALLLVDAAQWILHERIDVQALNIDFLAFSAHKIFGPTGLGCFYGKYELLKAMPPLETGGEMIDKVDVYTSTFKDAPWKFEAGTMPIAEVIAFDKALSFVEKYELTSHNGEIAKLTAFGVSELSKIKHITIYNPNNVQSGIIAFNVNGVHPHDAASVFAKAGIGLRAGNHCAQPTLRWLGIENCLRASLAFFNTQADLAKLVEVAKTANDYLSVFF</sequence>
<dbReference type="InterPro" id="IPR010970">
    <property type="entry name" value="Cys_dSase_SufS"/>
</dbReference>
<evidence type="ECO:0000256" key="6">
    <source>
        <dbReference type="ARBA" id="ARBA00050776"/>
    </source>
</evidence>
<dbReference type="STRING" id="1497955.HMPREF1872_00331"/>
<reference evidence="10" key="1">
    <citation type="submission" date="2016-01" db="EMBL/GenBank/DDBJ databases">
        <authorList>
            <person name="Mitreva M."/>
            <person name="Pepin K.H."/>
            <person name="Mihindukulasuriya K.A."/>
            <person name="Fulton R."/>
            <person name="Fronick C."/>
            <person name="O'Laughlin M."/>
            <person name="Miner T."/>
            <person name="Herter B."/>
            <person name="Rosa B.A."/>
            <person name="Cordes M."/>
            <person name="Tomlinson C."/>
            <person name="Wollam A."/>
            <person name="Palsikar V.B."/>
            <person name="Mardis E.R."/>
            <person name="Wilson R.K."/>
        </authorList>
    </citation>
    <scope>NUCLEOTIDE SEQUENCE [LARGE SCALE GENOMIC DNA]</scope>
    <source>
        <strain evidence="10">KA00274</strain>
    </source>
</reference>